<keyword evidence="2" id="KW-0808">Transferase</keyword>
<evidence type="ECO:0000313" key="6">
    <source>
        <dbReference type="Proteomes" id="UP000011087"/>
    </source>
</evidence>
<dbReference type="HOGENOM" id="CLU_134731_0_0_1"/>
<dbReference type="RefSeq" id="XP_005824827.1">
    <property type="nucleotide sequence ID" value="XM_005824770.1"/>
</dbReference>
<dbReference type="Pfam" id="PF05686">
    <property type="entry name" value="Glyco_transf_90"/>
    <property type="match status" value="1"/>
</dbReference>
<keyword evidence="6" id="KW-1185">Reference proteome</keyword>
<dbReference type="PANTHER" id="PTHR12203">
    <property type="entry name" value="KDEL LYS-ASP-GLU-LEU CONTAINING - RELATED"/>
    <property type="match status" value="1"/>
</dbReference>
<dbReference type="AlphaFoldDB" id="L1IP67"/>
<reference evidence="6" key="2">
    <citation type="submission" date="2012-11" db="EMBL/GenBank/DDBJ databases">
        <authorList>
            <person name="Kuo A."/>
            <person name="Curtis B.A."/>
            <person name="Tanifuji G."/>
            <person name="Burki F."/>
            <person name="Gruber A."/>
            <person name="Irimia M."/>
            <person name="Maruyama S."/>
            <person name="Arias M.C."/>
            <person name="Ball S.G."/>
            <person name="Gile G.H."/>
            <person name="Hirakawa Y."/>
            <person name="Hopkins J.F."/>
            <person name="Rensing S.A."/>
            <person name="Schmutz J."/>
            <person name="Symeonidi A."/>
            <person name="Elias M."/>
            <person name="Eveleigh R.J."/>
            <person name="Herman E.K."/>
            <person name="Klute M.J."/>
            <person name="Nakayama T."/>
            <person name="Obornik M."/>
            <person name="Reyes-Prieto A."/>
            <person name="Armbrust E.V."/>
            <person name="Aves S.J."/>
            <person name="Beiko R.G."/>
            <person name="Coutinho P."/>
            <person name="Dacks J.B."/>
            <person name="Durnford D.G."/>
            <person name="Fast N.M."/>
            <person name="Green B.R."/>
            <person name="Grisdale C."/>
            <person name="Hempe F."/>
            <person name="Henrissat B."/>
            <person name="Hoppner M.P."/>
            <person name="Ishida K.-I."/>
            <person name="Kim E."/>
            <person name="Koreny L."/>
            <person name="Kroth P.G."/>
            <person name="Liu Y."/>
            <person name="Malik S.-B."/>
            <person name="Maier U.G."/>
            <person name="McRose D."/>
            <person name="Mock T."/>
            <person name="Neilson J.A."/>
            <person name="Onodera N.T."/>
            <person name="Poole A.M."/>
            <person name="Pritham E.J."/>
            <person name="Richards T.A."/>
            <person name="Rocap G."/>
            <person name="Roy S.W."/>
            <person name="Sarai C."/>
            <person name="Schaack S."/>
            <person name="Shirato S."/>
            <person name="Slamovits C.H."/>
            <person name="Spencer D.F."/>
            <person name="Suzuki S."/>
            <person name="Worden A.Z."/>
            <person name="Zauner S."/>
            <person name="Barry K."/>
            <person name="Bell C."/>
            <person name="Bharti A.K."/>
            <person name="Crow J.A."/>
            <person name="Grimwood J."/>
            <person name="Kramer R."/>
            <person name="Lindquist E."/>
            <person name="Lucas S."/>
            <person name="Salamov A."/>
            <person name="McFadden G.I."/>
            <person name="Lane C.E."/>
            <person name="Keeling P.J."/>
            <person name="Gray M.W."/>
            <person name="Grigoriev I.V."/>
            <person name="Archibald J.M."/>
        </authorList>
    </citation>
    <scope>NUCLEOTIDE SEQUENCE</scope>
    <source>
        <strain evidence="6">CCMP2712</strain>
    </source>
</reference>
<dbReference type="PANTHER" id="PTHR12203:SF35">
    <property type="entry name" value="PROTEIN O-GLUCOSYLTRANSFERASE 1"/>
    <property type="match status" value="1"/>
</dbReference>
<protein>
    <recommendedName>
        <fullName evidence="3">Glycosyl transferase CAP10 domain-containing protein</fullName>
    </recommendedName>
</protein>
<evidence type="ECO:0000313" key="5">
    <source>
        <dbReference type="EnsemblProtists" id="EKX37847"/>
    </source>
</evidence>
<dbReference type="GeneID" id="17294569"/>
<accession>L1IP67</accession>
<dbReference type="Proteomes" id="UP000011087">
    <property type="component" value="Unassembled WGS sequence"/>
</dbReference>
<dbReference type="OMA" id="YRWANAN"/>
<dbReference type="InterPro" id="IPR006598">
    <property type="entry name" value="CAP10"/>
</dbReference>
<organism evidence="4">
    <name type="scientific">Guillardia theta (strain CCMP2712)</name>
    <name type="common">Cryptophyte</name>
    <dbReference type="NCBI Taxonomy" id="905079"/>
    <lineage>
        <taxon>Eukaryota</taxon>
        <taxon>Cryptophyceae</taxon>
        <taxon>Pyrenomonadales</taxon>
        <taxon>Geminigeraceae</taxon>
        <taxon>Guillardia</taxon>
    </lineage>
</organism>
<dbReference type="PaxDb" id="55529-EKX37847"/>
<evidence type="ECO:0000259" key="3">
    <source>
        <dbReference type="Pfam" id="PF05686"/>
    </source>
</evidence>
<feature type="domain" description="Glycosyl transferase CAP10" evidence="3">
    <location>
        <begin position="2"/>
        <end position="167"/>
    </location>
</feature>
<sequence>MLSRKRPELLDAGFTNLRAQIDREETFKEMKAAGMTGHWLPHADQFNYQIIVVVDGNVVPDRLPTQMNGNSAIVKQLTERIEHWYSSLRHGENIILVKSDISDLEETLERELKNASRLARIAKNGKLLVQKVLSQRAVDCYWAELLEVYSSFLERPVAPPEDKNAFCNL</sequence>
<gene>
    <name evidence="4" type="ORF">GUITHDRAFT_77695</name>
</gene>
<dbReference type="EnsemblProtists" id="EKX37847">
    <property type="protein sequence ID" value="EKX37847"/>
    <property type="gene ID" value="GUITHDRAFT_77695"/>
</dbReference>
<reference evidence="4 6" key="1">
    <citation type="journal article" date="2012" name="Nature">
        <title>Algal genomes reveal evolutionary mosaicism and the fate of nucleomorphs.</title>
        <authorList>
            <consortium name="DOE Joint Genome Institute"/>
            <person name="Curtis B.A."/>
            <person name="Tanifuji G."/>
            <person name="Burki F."/>
            <person name="Gruber A."/>
            <person name="Irimia M."/>
            <person name="Maruyama S."/>
            <person name="Arias M.C."/>
            <person name="Ball S.G."/>
            <person name="Gile G.H."/>
            <person name="Hirakawa Y."/>
            <person name="Hopkins J.F."/>
            <person name="Kuo A."/>
            <person name="Rensing S.A."/>
            <person name="Schmutz J."/>
            <person name="Symeonidi A."/>
            <person name="Elias M."/>
            <person name="Eveleigh R.J."/>
            <person name="Herman E.K."/>
            <person name="Klute M.J."/>
            <person name="Nakayama T."/>
            <person name="Obornik M."/>
            <person name="Reyes-Prieto A."/>
            <person name="Armbrust E.V."/>
            <person name="Aves S.J."/>
            <person name="Beiko R.G."/>
            <person name="Coutinho P."/>
            <person name="Dacks J.B."/>
            <person name="Durnford D.G."/>
            <person name="Fast N.M."/>
            <person name="Green B.R."/>
            <person name="Grisdale C.J."/>
            <person name="Hempel F."/>
            <person name="Henrissat B."/>
            <person name="Hoppner M.P."/>
            <person name="Ishida K."/>
            <person name="Kim E."/>
            <person name="Koreny L."/>
            <person name="Kroth P.G."/>
            <person name="Liu Y."/>
            <person name="Malik S.B."/>
            <person name="Maier U.G."/>
            <person name="McRose D."/>
            <person name="Mock T."/>
            <person name="Neilson J.A."/>
            <person name="Onodera N.T."/>
            <person name="Poole A.M."/>
            <person name="Pritham E.J."/>
            <person name="Richards T.A."/>
            <person name="Rocap G."/>
            <person name="Roy S.W."/>
            <person name="Sarai C."/>
            <person name="Schaack S."/>
            <person name="Shirato S."/>
            <person name="Slamovits C.H."/>
            <person name="Spencer D.F."/>
            <person name="Suzuki S."/>
            <person name="Worden A.Z."/>
            <person name="Zauner S."/>
            <person name="Barry K."/>
            <person name="Bell C."/>
            <person name="Bharti A.K."/>
            <person name="Crow J.A."/>
            <person name="Grimwood J."/>
            <person name="Kramer R."/>
            <person name="Lindquist E."/>
            <person name="Lucas S."/>
            <person name="Salamov A."/>
            <person name="McFadden G.I."/>
            <person name="Lane C.E."/>
            <person name="Keeling P.J."/>
            <person name="Gray M.W."/>
            <person name="Grigoriev I.V."/>
            <person name="Archibald J.M."/>
        </authorList>
    </citation>
    <scope>NUCLEOTIDE SEQUENCE</scope>
    <source>
        <strain evidence="4 6">CCMP2712</strain>
    </source>
</reference>
<evidence type="ECO:0000256" key="2">
    <source>
        <dbReference type="ARBA" id="ARBA00022679"/>
    </source>
</evidence>
<evidence type="ECO:0000313" key="4">
    <source>
        <dbReference type="EMBL" id="EKX37847.1"/>
    </source>
</evidence>
<dbReference type="eggNOG" id="KOG2458">
    <property type="taxonomic scope" value="Eukaryota"/>
</dbReference>
<reference evidence="5" key="3">
    <citation type="submission" date="2016-03" db="UniProtKB">
        <authorList>
            <consortium name="EnsemblProtists"/>
        </authorList>
    </citation>
    <scope>IDENTIFICATION</scope>
</reference>
<dbReference type="InterPro" id="IPR051091">
    <property type="entry name" value="O-Glucosyltr/Glycosyltrsf_90"/>
</dbReference>
<comment type="similarity">
    <text evidence="1">Belongs to the glycosyltransferase 90 family.</text>
</comment>
<dbReference type="GO" id="GO:0016740">
    <property type="term" value="F:transferase activity"/>
    <property type="evidence" value="ECO:0007669"/>
    <property type="project" value="UniProtKB-KW"/>
</dbReference>
<dbReference type="OrthoDB" id="541052at2759"/>
<proteinExistence type="inferred from homology"/>
<evidence type="ECO:0000256" key="1">
    <source>
        <dbReference type="ARBA" id="ARBA00010118"/>
    </source>
</evidence>
<dbReference type="EMBL" id="JH993054">
    <property type="protein sequence ID" value="EKX37847.1"/>
    <property type="molecule type" value="Genomic_DNA"/>
</dbReference>
<dbReference type="KEGG" id="gtt:GUITHDRAFT_77695"/>
<name>L1IP67_GUITC</name>